<feature type="compositionally biased region" description="Basic and acidic residues" evidence="1">
    <location>
        <begin position="46"/>
        <end position="55"/>
    </location>
</feature>
<feature type="compositionally biased region" description="Low complexity" evidence="1">
    <location>
        <begin position="33"/>
        <end position="45"/>
    </location>
</feature>
<name>A0A1Y6LIE3_ZYMTR</name>
<evidence type="ECO:0000313" key="3">
    <source>
        <dbReference type="Proteomes" id="UP000215453"/>
    </source>
</evidence>
<feature type="region of interest" description="Disordered" evidence="1">
    <location>
        <begin position="124"/>
        <end position="144"/>
    </location>
</feature>
<feature type="region of interest" description="Disordered" evidence="1">
    <location>
        <begin position="33"/>
        <end position="63"/>
    </location>
</feature>
<feature type="compositionally biased region" description="Acidic residues" evidence="1">
    <location>
        <begin position="186"/>
        <end position="196"/>
    </location>
</feature>
<organism evidence="2 3">
    <name type="scientific">Zymoseptoria tritici ST99CH_1A5</name>
    <dbReference type="NCBI Taxonomy" id="1276529"/>
    <lineage>
        <taxon>Eukaryota</taxon>
        <taxon>Fungi</taxon>
        <taxon>Dikarya</taxon>
        <taxon>Ascomycota</taxon>
        <taxon>Pezizomycotina</taxon>
        <taxon>Dothideomycetes</taxon>
        <taxon>Dothideomycetidae</taxon>
        <taxon>Mycosphaerellales</taxon>
        <taxon>Mycosphaerellaceae</taxon>
        <taxon>Zymoseptoria</taxon>
    </lineage>
</organism>
<gene>
    <name evidence="2" type="ORF">ZT1A5_G5557</name>
</gene>
<evidence type="ECO:0000313" key="2">
    <source>
        <dbReference type="EMBL" id="SMY24116.1"/>
    </source>
</evidence>
<dbReference type="AlphaFoldDB" id="A0A1Y6LIE3"/>
<dbReference type="EMBL" id="LT882680">
    <property type="protein sequence ID" value="SMY24116.1"/>
    <property type="molecule type" value="Genomic_DNA"/>
</dbReference>
<protein>
    <submittedName>
        <fullName evidence="2">Uncharacterized protein</fullName>
    </submittedName>
</protein>
<dbReference type="Proteomes" id="UP000215453">
    <property type="component" value="Chromosome 5"/>
</dbReference>
<evidence type="ECO:0000256" key="1">
    <source>
        <dbReference type="SAM" id="MobiDB-lite"/>
    </source>
</evidence>
<feature type="region of interest" description="Disordered" evidence="1">
    <location>
        <begin position="159"/>
        <end position="211"/>
    </location>
</feature>
<proteinExistence type="predicted"/>
<reference evidence="2 3" key="1">
    <citation type="submission" date="2016-10" db="EMBL/GenBank/DDBJ databases">
        <authorList>
            <person name="Varghese N."/>
        </authorList>
    </citation>
    <scope>NUCLEOTIDE SEQUENCE [LARGE SCALE GENOMIC DNA]</scope>
</reference>
<feature type="compositionally biased region" description="Low complexity" evidence="1">
    <location>
        <begin position="174"/>
        <end position="185"/>
    </location>
</feature>
<sequence length="408" mass="44588">MEDQNINLLTPSFIATECSTPSFGGRYLTPSFTSTSTRASASETPHSAHDNKQEEAFDTLSKSAETQEEEKIAQILELELLHDTAGNQDNLELSSRERNIIISELRARIIALEERNARLHAALEEQQPFEQEREHSLGGYRPSVTADNLLHAGLAAAQKPSSFAPDDRAKRLASTSTVSPTSSESETSEDGAELDDGGTGRTFADSTPQEIQRQRLQLETTPASVALRKGNTIIDRPGVALNSKFTFEALVGFSDTGVPLMTGIHDLPDLVLASIVETMNTISSGFYGTQRIPPQPVVAPAGTCAHYWMSGGGKRVSRWSVRRSGLYACSGCARAGRVCLRWMRTGVWRVLPLPEDVRAEGVGYKDDAFWIQNLDSSMFGPRTDCTIWERTELQTKKRKAVGGLEAAA</sequence>
<accession>A0A1Y6LIE3</accession>